<evidence type="ECO:0000256" key="5">
    <source>
        <dbReference type="ARBA" id="ARBA00022553"/>
    </source>
</evidence>
<evidence type="ECO:0000313" key="13">
    <source>
        <dbReference type="EMBL" id="MVT71997.1"/>
    </source>
</evidence>
<evidence type="ECO:0000259" key="12">
    <source>
        <dbReference type="PROSITE" id="PS50885"/>
    </source>
</evidence>
<dbReference type="AlphaFoldDB" id="A0A844SZS1"/>
<keyword evidence="7" id="KW-0547">Nucleotide-binding</keyword>
<reference evidence="13 14" key="1">
    <citation type="submission" date="2019-12" db="EMBL/GenBank/DDBJ databases">
        <title>Draft genome sequences Bradyrhizobium cajani AMBPC1010, Bradyrhizobium pachyrhizi AMBPC1040 and Bradyrhizobium yuanmingense ALSPC3051, three plant growth promoting strains isolated from nodules of Cajanus cajan L. in Dominican Republic.</title>
        <authorList>
            <person name="Flores-Felix J.D."/>
            <person name="Araujo J."/>
            <person name="Diaz-Alcantara C."/>
            <person name="Gonzalez-Andres F."/>
            <person name="Velazquez E."/>
        </authorList>
    </citation>
    <scope>NUCLEOTIDE SEQUENCE [LARGE SCALE GENOMIC DNA]</scope>
    <source>
        <strain evidence="13 14">1010</strain>
    </source>
</reference>
<protein>
    <recommendedName>
        <fullName evidence="3">histidine kinase</fullName>
        <ecNumber evidence="3">2.7.13.3</ecNumber>
    </recommendedName>
</protein>
<dbReference type="SUPFAM" id="SSF55874">
    <property type="entry name" value="ATPase domain of HSP90 chaperone/DNA topoisomerase II/histidine kinase"/>
    <property type="match status" value="1"/>
</dbReference>
<dbReference type="CDD" id="cd00082">
    <property type="entry name" value="HisKA"/>
    <property type="match status" value="1"/>
</dbReference>
<dbReference type="InterPro" id="IPR036097">
    <property type="entry name" value="HisK_dim/P_sf"/>
</dbReference>
<dbReference type="InterPro" id="IPR003661">
    <property type="entry name" value="HisK_dim/P_dom"/>
</dbReference>
<dbReference type="SMART" id="SM00388">
    <property type="entry name" value="HisKA"/>
    <property type="match status" value="1"/>
</dbReference>
<keyword evidence="10" id="KW-0812">Transmembrane</keyword>
<comment type="catalytic activity">
    <reaction evidence="1">
        <text>ATP + protein L-histidine = ADP + protein N-phospho-L-histidine.</text>
        <dbReference type="EC" id="2.7.13.3"/>
    </reaction>
</comment>
<keyword evidence="4" id="KW-1003">Cell membrane</keyword>
<name>A0A844SZS1_9BRAD</name>
<dbReference type="EC" id="2.7.13.3" evidence="3"/>
<keyword evidence="5" id="KW-0597">Phosphoprotein</keyword>
<comment type="subcellular location">
    <subcellularLocation>
        <location evidence="2">Cell membrane</location>
        <topology evidence="2">Multi-pass membrane protein</topology>
    </subcellularLocation>
</comment>
<dbReference type="EMBL" id="WQNE01000001">
    <property type="protein sequence ID" value="MVT71997.1"/>
    <property type="molecule type" value="Genomic_DNA"/>
</dbReference>
<feature type="transmembrane region" description="Helical" evidence="10">
    <location>
        <begin position="112"/>
        <end position="135"/>
    </location>
</feature>
<accession>A0A844SZS1</accession>
<keyword evidence="6" id="KW-0808">Transferase</keyword>
<dbReference type="CDD" id="cd00075">
    <property type="entry name" value="HATPase"/>
    <property type="match status" value="1"/>
</dbReference>
<dbReference type="InterPro" id="IPR003660">
    <property type="entry name" value="HAMP_dom"/>
</dbReference>
<evidence type="ECO:0000256" key="9">
    <source>
        <dbReference type="ARBA" id="ARBA00022840"/>
    </source>
</evidence>
<evidence type="ECO:0000313" key="14">
    <source>
        <dbReference type="Proteomes" id="UP000449969"/>
    </source>
</evidence>
<evidence type="ECO:0000256" key="1">
    <source>
        <dbReference type="ARBA" id="ARBA00000085"/>
    </source>
</evidence>
<evidence type="ECO:0000256" key="8">
    <source>
        <dbReference type="ARBA" id="ARBA00022777"/>
    </source>
</evidence>
<dbReference type="Gene3D" id="3.30.565.10">
    <property type="entry name" value="Histidine kinase-like ATPase, C-terminal domain"/>
    <property type="match status" value="1"/>
</dbReference>
<dbReference type="Gene3D" id="6.10.340.10">
    <property type="match status" value="1"/>
</dbReference>
<evidence type="ECO:0000256" key="2">
    <source>
        <dbReference type="ARBA" id="ARBA00004651"/>
    </source>
</evidence>
<dbReference type="InterPro" id="IPR036890">
    <property type="entry name" value="HATPase_C_sf"/>
</dbReference>
<dbReference type="InterPro" id="IPR050980">
    <property type="entry name" value="2C_sensor_his_kinase"/>
</dbReference>
<dbReference type="GO" id="GO:0000155">
    <property type="term" value="F:phosphorelay sensor kinase activity"/>
    <property type="evidence" value="ECO:0007669"/>
    <property type="project" value="InterPro"/>
</dbReference>
<keyword evidence="14" id="KW-1185">Reference proteome</keyword>
<keyword evidence="8" id="KW-0418">Kinase</keyword>
<evidence type="ECO:0000256" key="7">
    <source>
        <dbReference type="ARBA" id="ARBA00022741"/>
    </source>
</evidence>
<comment type="caution">
    <text evidence="13">The sequence shown here is derived from an EMBL/GenBank/DDBJ whole genome shotgun (WGS) entry which is preliminary data.</text>
</comment>
<dbReference type="InterPro" id="IPR004358">
    <property type="entry name" value="Sig_transdc_His_kin-like_C"/>
</dbReference>
<dbReference type="PROSITE" id="PS50109">
    <property type="entry name" value="HIS_KIN"/>
    <property type="match status" value="1"/>
</dbReference>
<dbReference type="GO" id="GO:0005524">
    <property type="term" value="F:ATP binding"/>
    <property type="evidence" value="ECO:0007669"/>
    <property type="project" value="UniProtKB-KW"/>
</dbReference>
<keyword evidence="10" id="KW-0472">Membrane</keyword>
<feature type="domain" description="Histidine kinase" evidence="11">
    <location>
        <begin position="196"/>
        <end position="395"/>
    </location>
</feature>
<dbReference type="GO" id="GO:0005886">
    <property type="term" value="C:plasma membrane"/>
    <property type="evidence" value="ECO:0007669"/>
    <property type="project" value="UniProtKB-SubCell"/>
</dbReference>
<evidence type="ECO:0000259" key="11">
    <source>
        <dbReference type="PROSITE" id="PS50109"/>
    </source>
</evidence>
<organism evidence="13 14">
    <name type="scientific">Bradyrhizobium cajani</name>
    <dbReference type="NCBI Taxonomy" id="1928661"/>
    <lineage>
        <taxon>Bacteria</taxon>
        <taxon>Pseudomonadati</taxon>
        <taxon>Pseudomonadota</taxon>
        <taxon>Alphaproteobacteria</taxon>
        <taxon>Hyphomicrobiales</taxon>
        <taxon>Nitrobacteraceae</taxon>
        <taxon>Bradyrhizobium</taxon>
    </lineage>
</organism>
<keyword evidence="9" id="KW-0067">ATP-binding</keyword>
<dbReference type="PRINTS" id="PR00344">
    <property type="entry name" value="BCTRLSENSOR"/>
</dbReference>
<dbReference type="PROSITE" id="PS50885">
    <property type="entry name" value="HAMP"/>
    <property type="match status" value="1"/>
</dbReference>
<keyword evidence="10" id="KW-1133">Transmembrane helix</keyword>
<dbReference type="InterPro" id="IPR005467">
    <property type="entry name" value="His_kinase_dom"/>
</dbReference>
<proteinExistence type="predicted"/>
<evidence type="ECO:0000256" key="6">
    <source>
        <dbReference type="ARBA" id="ARBA00022679"/>
    </source>
</evidence>
<dbReference type="PANTHER" id="PTHR44936">
    <property type="entry name" value="SENSOR PROTEIN CREC"/>
    <property type="match status" value="1"/>
</dbReference>
<evidence type="ECO:0000256" key="4">
    <source>
        <dbReference type="ARBA" id="ARBA00022475"/>
    </source>
</evidence>
<sequence>MIISVVSVLTGVLVYLFDPPDERQAIAPLAEQIELLEKVMRVAPTLVDIQQKPAGGEIEPRLTGWLRDTLKSRGMPRDVVVSRKDDKPVLSIPVDRGWIITPIPDLPPQGGVFNLLLIWLAVIALGALAVALLFANRMVKPLVLLEKAIESVGPDALLPELVITGPAEVRVAAKALNSLSRRLKVAMEGRMRLVAAAGHDLRTPITRMRLRAEFVEDDEDRAMWLKDIDELDRIADSAILLVREESGKSSPESLRLDNLISELVDELRTLSYDVTLVRSDEAVVRANRTGLSRAFRNLLINAATHGNRARVSVRSELSEAVVVIEDDGPGIPPDMIGQVFEPFFRADRARTKHFEGAGLGLTIANEIVQRAQGTIKIENGPWRGLVQTVKLPAEPR</sequence>
<dbReference type="Proteomes" id="UP000449969">
    <property type="component" value="Unassembled WGS sequence"/>
</dbReference>
<dbReference type="SMART" id="SM00387">
    <property type="entry name" value="HATPase_c"/>
    <property type="match status" value="1"/>
</dbReference>
<evidence type="ECO:0000256" key="3">
    <source>
        <dbReference type="ARBA" id="ARBA00012438"/>
    </source>
</evidence>
<dbReference type="InterPro" id="IPR003594">
    <property type="entry name" value="HATPase_dom"/>
</dbReference>
<evidence type="ECO:0000256" key="10">
    <source>
        <dbReference type="SAM" id="Phobius"/>
    </source>
</evidence>
<gene>
    <name evidence="13" type="ORF">GPL20_02535</name>
</gene>
<dbReference type="Pfam" id="PF02518">
    <property type="entry name" value="HATPase_c"/>
    <property type="match status" value="1"/>
</dbReference>
<feature type="domain" description="HAMP" evidence="12">
    <location>
        <begin position="136"/>
        <end position="188"/>
    </location>
</feature>
<dbReference type="SUPFAM" id="SSF47384">
    <property type="entry name" value="Homodimeric domain of signal transducing histidine kinase"/>
    <property type="match status" value="1"/>
</dbReference>
<dbReference type="PANTHER" id="PTHR44936:SF10">
    <property type="entry name" value="SENSOR PROTEIN RSTB"/>
    <property type="match status" value="1"/>
</dbReference>